<evidence type="ECO:0000256" key="1">
    <source>
        <dbReference type="SAM" id="Phobius"/>
    </source>
</evidence>
<sequence>MAVPFAISATLGPLLLGAILNAMLYGVSAIQCFMYYRRFKRDPTWIRYFVLYLFIMESINTIFDIGLVFEPLVLNFGDPVAYTRTPAMIIPDAVVTVLLSTPVQYFIAWRIKIVSRSWIMPSIIIFFGTCSFIGGVAVSVSAAIIRERIKLARVEPALIVWLASSATADVIITASLTWSLRKRRTGHKATDEQVARIILLTIQTGALTSLFALTDFFLFVFLPQTNINFVFDLPLSKLYTNSLLSTLNARSSVLSDSVLNEDANNLFGKLHDGSPEASRRKTVTWNASRSALSRDDDRGTRVEAIALQDRELNFDDSTMKPTDLGYGFGNQNATSV</sequence>
<dbReference type="OrthoDB" id="3265526at2759"/>
<dbReference type="InterPro" id="IPR045339">
    <property type="entry name" value="DUF6534"/>
</dbReference>
<dbReference type="EMBL" id="JAACJL010000044">
    <property type="protein sequence ID" value="KAF4614430.1"/>
    <property type="molecule type" value="Genomic_DNA"/>
</dbReference>
<dbReference type="PANTHER" id="PTHR40465">
    <property type="entry name" value="CHROMOSOME 1, WHOLE GENOME SHOTGUN SEQUENCE"/>
    <property type="match status" value="1"/>
</dbReference>
<keyword evidence="1" id="KW-1133">Transmembrane helix</keyword>
<dbReference type="Proteomes" id="UP000521872">
    <property type="component" value="Unassembled WGS sequence"/>
</dbReference>
<dbReference type="PANTHER" id="PTHR40465:SF1">
    <property type="entry name" value="DUF6534 DOMAIN-CONTAINING PROTEIN"/>
    <property type="match status" value="1"/>
</dbReference>
<dbReference type="AlphaFoldDB" id="A0A8H4VND9"/>
<feature type="transmembrane region" description="Helical" evidence="1">
    <location>
        <begin position="197"/>
        <end position="222"/>
    </location>
</feature>
<organism evidence="3 4">
    <name type="scientific">Agrocybe pediades</name>
    <dbReference type="NCBI Taxonomy" id="84607"/>
    <lineage>
        <taxon>Eukaryota</taxon>
        <taxon>Fungi</taxon>
        <taxon>Dikarya</taxon>
        <taxon>Basidiomycota</taxon>
        <taxon>Agaricomycotina</taxon>
        <taxon>Agaricomycetes</taxon>
        <taxon>Agaricomycetidae</taxon>
        <taxon>Agaricales</taxon>
        <taxon>Agaricineae</taxon>
        <taxon>Strophariaceae</taxon>
        <taxon>Agrocybe</taxon>
    </lineage>
</organism>
<proteinExistence type="predicted"/>
<name>A0A8H4VND9_9AGAR</name>
<evidence type="ECO:0000313" key="3">
    <source>
        <dbReference type="EMBL" id="KAF4614430.1"/>
    </source>
</evidence>
<protein>
    <recommendedName>
        <fullName evidence="2">DUF6534 domain-containing protein</fullName>
    </recommendedName>
</protein>
<dbReference type="Pfam" id="PF20152">
    <property type="entry name" value="DUF6534"/>
    <property type="match status" value="1"/>
</dbReference>
<keyword evidence="1" id="KW-0812">Transmembrane</keyword>
<feature type="transmembrane region" description="Helical" evidence="1">
    <location>
        <begin position="89"/>
        <end position="111"/>
    </location>
</feature>
<evidence type="ECO:0000259" key="2">
    <source>
        <dbReference type="Pfam" id="PF20152"/>
    </source>
</evidence>
<feature type="transmembrane region" description="Helical" evidence="1">
    <location>
        <begin position="48"/>
        <end position="69"/>
    </location>
</feature>
<keyword evidence="1" id="KW-0472">Membrane</keyword>
<feature type="transmembrane region" description="Helical" evidence="1">
    <location>
        <begin position="123"/>
        <end position="145"/>
    </location>
</feature>
<gene>
    <name evidence="3" type="ORF">D9613_003522</name>
</gene>
<evidence type="ECO:0000313" key="4">
    <source>
        <dbReference type="Proteomes" id="UP000521872"/>
    </source>
</evidence>
<feature type="domain" description="DUF6534" evidence="2">
    <location>
        <begin position="165"/>
        <end position="252"/>
    </location>
</feature>
<accession>A0A8H4VND9</accession>
<comment type="caution">
    <text evidence="3">The sequence shown here is derived from an EMBL/GenBank/DDBJ whole genome shotgun (WGS) entry which is preliminary data.</text>
</comment>
<feature type="transmembrane region" description="Helical" evidence="1">
    <location>
        <begin position="157"/>
        <end position="176"/>
    </location>
</feature>
<keyword evidence="4" id="KW-1185">Reference proteome</keyword>
<feature type="transmembrane region" description="Helical" evidence="1">
    <location>
        <begin position="14"/>
        <end position="36"/>
    </location>
</feature>
<reference evidence="3 4" key="1">
    <citation type="submission" date="2019-12" db="EMBL/GenBank/DDBJ databases">
        <authorList>
            <person name="Floudas D."/>
            <person name="Bentzer J."/>
            <person name="Ahren D."/>
            <person name="Johansson T."/>
            <person name="Persson P."/>
            <person name="Tunlid A."/>
        </authorList>
    </citation>
    <scope>NUCLEOTIDE SEQUENCE [LARGE SCALE GENOMIC DNA]</scope>
    <source>
        <strain evidence="3 4">CBS 102.39</strain>
    </source>
</reference>